<keyword evidence="3" id="KW-1185">Reference proteome</keyword>
<dbReference type="PROSITE" id="PS50801">
    <property type="entry name" value="STAS"/>
    <property type="match status" value="1"/>
</dbReference>
<dbReference type="SUPFAM" id="SSF52091">
    <property type="entry name" value="SpoIIaa-like"/>
    <property type="match status" value="1"/>
</dbReference>
<dbReference type="Proteomes" id="UP000294862">
    <property type="component" value="Unassembled WGS sequence"/>
</dbReference>
<dbReference type="Gene3D" id="3.30.750.24">
    <property type="entry name" value="STAS domain"/>
    <property type="match status" value="1"/>
</dbReference>
<evidence type="ECO:0000313" key="3">
    <source>
        <dbReference type="Proteomes" id="UP000294862"/>
    </source>
</evidence>
<proteinExistence type="predicted"/>
<dbReference type="AlphaFoldDB" id="A0A4R2I1A1"/>
<evidence type="ECO:0000313" key="2">
    <source>
        <dbReference type="EMBL" id="TCO37724.1"/>
    </source>
</evidence>
<dbReference type="InterPro" id="IPR036513">
    <property type="entry name" value="STAS_dom_sf"/>
</dbReference>
<dbReference type="RefSeq" id="WP_131999693.1">
    <property type="nucleotide sequence ID" value="NZ_SLWQ01000009.1"/>
</dbReference>
<reference evidence="2 3" key="1">
    <citation type="journal article" date="2015" name="Stand. Genomic Sci.">
        <title>Genomic Encyclopedia of Bacterial and Archaeal Type Strains, Phase III: the genomes of soil and plant-associated and newly described type strains.</title>
        <authorList>
            <person name="Whitman W.B."/>
            <person name="Woyke T."/>
            <person name="Klenk H.P."/>
            <person name="Zhou Y."/>
            <person name="Lilburn T.G."/>
            <person name="Beck B.J."/>
            <person name="De Vos P."/>
            <person name="Vandamme P."/>
            <person name="Eisen J.A."/>
            <person name="Garrity G."/>
            <person name="Hugenholtz P."/>
            <person name="Kyrpides N.C."/>
        </authorList>
    </citation>
    <scope>NUCLEOTIDE SEQUENCE [LARGE SCALE GENOMIC DNA]</scope>
    <source>
        <strain evidence="2 3">A3</strain>
    </source>
</reference>
<comment type="caution">
    <text evidence="2">The sequence shown here is derived from an EMBL/GenBank/DDBJ whole genome shotgun (WGS) entry which is preliminary data.</text>
</comment>
<name>A0A4R2I1A1_9GAMM</name>
<dbReference type="InterPro" id="IPR002645">
    <property type="entry name" value="STAS_dom"/>
</dbReference>
<evidence type="ECO:0000259" key="1">
    <source>
        <dbReference type="PROSITE" id="PS50801"/>
    </source>
</evidence>
<organism evidence="2 3">
    <name type="scientific">Dokdonella fugitiva</name>
    <dbReference type="NCBI Taxonomy" id="328517"/>
    <lineage>
        <taxon>Bacteria</taxon>
        <taxon>Pseudomonadati</taxon>
        <taxon>Pseudomonadota</taxon>
        <taxon>Gammaproteobacteria</taxon>
        <taxon>Lysobacterales</taxon>
        <taxon>Rhodanobacteraceae</taxon>
        <taxon>Dokdonella</taxon>
    </lineage>
</organism>
<dbReference type="EMBL" id="SLWQ01000009">
    <property type="protein sequence ID" value="TCO37724.1"/>
    <property type="molecule type" value="Genomic_DNA"/>
</dbReference>
<gene>
    <name evidence="2" type="ORF">EV148_10976</name>
</gene>
<protein>
    <submittedName>
        <fullName evidence="2">Phospholipid transport system transporter-binding protein</fullName>
    </submittedName>
</protein>
<dbReference type="Pfam" id="PF13466">
    <property type="entry name" value="STAS_2"/>
    <property type="match status" value="1"/>
</dbReference>
<feature type="domain" description="STAS" evidence="1">
    <location>
        <begin position="16"/>
        <end position="106"/>
    </location>
</feature>
<accession>A0A4R2I1A1</accession>
<dbReference type="InterPro" id="IPR058548">
    <property type="entry name" value="MlaB-like_STAS"/>
</dbReference>
<sequence>MSEVGTRIERVDAGRVRLGGRLGFHEAAAMAGRWRDFAADGGEIELDISGLQQVDSATLAVLLDWAARLRRAGGRLRLRGVPAGLVALAHLSDTEGLLGLEPSRGA</sequence>